<evidence type="ECO:0008006" key="4">
    <source>
        <dbReference type="Google" id="ProtNLM"/>
    </source>
</evidence>
<dbReference type="EMBL" id="JABBJJ010000026">
    <property type="protein sequence ID" value="NMO14812.1"/>
    <property type="molecule type" value="Genomic_DNA"/>
</dbReference>
<evidence type="ECO:0000256" key="1">
    <source>
        <dbReference type="SAM" id="MobiDB-lite"/>
    </source>
</evidence>
<evidence type="ECO:0000313" key="2">
    <source>
        <dbReference type="EMBL" id="NMO14812.1"/>
    </source>
</evidence>
<name>A0A848L974_9BACT</name>
<gene>
    <name evidence="2" type="ORF">HG543_08055</name>
</gene>
<organism evidence="2 3">
    <name type="scientific">Pyxidicoccus fallax</name>
    <dbReference type="NCBI Taxonomy" id="394095"/>
    <lineage>
        <taxon>Bacteria</taxon>
        <taxon>Pseudomonadati</taxon>
        <taxon>Myxococcota</taxon>
        <taxon>Myxococcia</taxon>
        <taxon>Myxococcales</taxon>
        <taxon>Cystobacterineae</taxon>
        <taxon>Myxococcaceae</taxon>
        <taxon>Pyxidicoccus</taxon>
    </lineage>
</organism>
<proteinExistence type="predicted"/>
<reference evidence="2 3" key="1">
    <citation type="submission" date="2020-04" db="EMBL/GenBank/DDBJ databases">
        <title>Draft genome of Pyxidicoccus fallax type strain.</title>
        <authorList>
            <person name="Whitworth D.E."/>
        </authorList>
    </citation>
    <scope>NUCLEOTIDE SEQUENCE [LARGE SCALE GENOMIC DNA]</scope>
    <source>
        <strain evidence="2 3">DSM 14698</strain>
    </source>
</reference>
<evidence type="ECO:0000313" key="3">
    <source>
        <dbReference type="Proteomes" id="UP000518300"/>
    </source>
</evidence>
<sequence>MPARMYSVGALLAFLVPALALAWPVDLAVSLEAGKERFHKLSVVDWVEVEDASVATAEVLPGSNELLLTGQSPGRTLLLLYAEGRFAVWRLNVGVPPEDPAPRLAAARKACPDLKATEGAERALSATVKDAGCRSALMELLRTDAYVARELELTLDVAVLQEQLASMVSALQPLGLEARYSGAGMVLSGSATPETHRRALWELFRRSVGRVPLEDRVEVKAPEAPDAGPAVKEEAPIPVEVLPPPKRKRKQR</sequence>
<protein>
    <recommendedName>
        <fullName evidence="4">Pilus formation protein N-terminal domain-containing protein</fullName>
    </recommendedName>
</protein>
<dbReference type="Proteomes" id="UP000518300">
    <property type="component" value="Unassembled WGS sequence"/>
</dbReference>
<comment type="caution">
    <text evidence="2">The sequence shown here is derived from an EMBL/GenBank/DDBJ whole genome shotgun (WGS) entry which is preliminary data.</text>
</comment>
<keyword evidence="3" id="KW-1185">Reference proteome</keyword>
<dbReference type="RefSeq" id="WP_169344109.1">
    <property type="nucleotide sequence ID" value="NZ_JABBJJ010000026.1"/>
</dbReference>
<accession>A0A848L974</accession>
<feature type="region of interest" description="Disordered" evidence="1">
    <location>
        <begin position="219"/>
        <end position="252"/>
    </location>
</feature>
<dbReference type="AlphaFoldDB" id="A0A848L974"/>